<dbReference type="AlphaFoldDB" id="A0A4R3K7X1"/>
<dbReference type="InterPro" id="IPR012737">
    <property type="entry name" value="DhaK_L_YcgS"/>
</dbReference>
<dbReference type="NCBIfam" id="TIGR02365">
    <property type="entry name" value="dha_L_ycgS"/>
    <property type="match status" value="1"/>
</dbReference>
<comment type="subunit">
    <text evidence="7">Homodimer. The dihydroxyacetone kinase complex is composed of a homodimer of DhaM, a homodimer of DhaK and the subunit DhaL.</text>
</comment>
<dbReference type="FunFam" id="1.25.40.340:FF:000002">
    <property type="entry name" value="Dihydroxyacetone kinase, L subunit"/>
    <property type="match status" value="1"/>
</dbReference>
<reference evidence="10 11" key="1">
    <citation type="submission" date="2019-03" db="EMBL/GenBank/DDBJ databases">
        <title>Genomic Encyclopedia of Type Strains, Phase IV (KMG-IV): sequencing the most valuable type-strain genomes for metagenomic binning, comparative biology and taxonomic classification.</title>
        <authorList>
            <person name="Goeker M."/>
        </authorList>
    </citation>
    <scope>NUCLEOTIDE SEQUENCE [LARGE SCALE GENOMIC DNA]</scope>
    <source>
        <strain evidence="10 11">DSM 20467</strain>
    </source>
</reference>
<protein>
    <recommendedName>
        <fullName evidence="3">phosphoenolpyruvate--glycerone phosphotransferase</fullName>
        <ecNumber evidence="3">2.7.1.121</ecNumber>
    </recommendedName>
</protein>
<proteinExistence type="predicted"/>
<dbReference type="GO" id="GO:0004371">
    <property type="term" value="F:glycerone kinase activity"/>
    <property type="evidence" value="ECO:0007669"/>
    <property type="project" value="InterPro"/>
</dbReference>
<dbReference type="GO" id="GO:0019563">
    <property type="term" value="P:glycerol catabolic process"/>
    <property type="evidence" value="ECO:0007669"/>
    <property type="project" value="TreeGrafter"/>
</dbReference>
<dbReference type="PANTHER" id="PTHR28629:SF4">
    <property type="entry name" value="TRIOKINASE_FMN CYCLASE"/>
    <property type="match status" value="1"/>
</dbReference>
<comment type="caution">
    <text evidence="10">The sequence shown here is derived from an EMBL/GenBank/DDBJ whole genome shotgun (WGS) entry which is preliminary data.</text>
</comment>
<dbReference type="InterPro" id="IPR050861">
    <property type="entry name" value="Dihydroxyacetone_Kinase"/>
</dbReference>
<evidence type="ECO:0000256" key="1">
    <source>
        <dbReference type="ARBA" id="ARBA00001113"/>
    </source>
</evidence>
<dbReference type="RefSeq" id="WP_132549290.1">
    <property type="nucleotide sequence ID" value="NZ_SMAA01000008.1"/>
</dbReference>
<comment type="pathway">
    <text evidence="2">Polyol metabolism; glycerol degradation.</text>
</comment>
<accession>A0A4R3K7X1</accession>
<keyword evidence="6" id="KW-0319">Glycerol metabolism</keyword>
<dbReference type="OrthoDB" id="9800291at2"/>
<dbReference type="InterPro" id="IPR004007">
    <property type="entry name" value="DhaL_dom"/>
</dbReference>
<dbReference type="EC" id="2.7.1.121" evidence="3"/>
<organism evidence="10 11">
    <name type="scientific">Pectinatus cerevisiiphilus</name>
    <dbReference type="NCBI Taxonomy" id="86956"/>
    <lineage>
        <taxon>Bacteria</taxon>
        <taxon>Bacillati</taxon>
        <taxon>Bacillota</taxon>
        <taxon>Negativicutes</taxon>
        <taxon>Selenomonadales</taxon>
        <taxon>Selenomonadaceae</taxon>
        <taxon>Pectinatus</taxon>
    </lineage>
</organism>
<dbReference type="InterPro" id="IPR036117">
    <property type="entry name" value="DhaL_dom_sf"/>
</dbReference>
<evidence type="ECO:0000256" key="2">
    <source>
        <dbReference type="ARBA" id="ARBA00004745"/>
    </source>
</evidence>
<dbReference type="Proteomes" id="UP000295188">
    <property type="component" value="Unassembled WGS sequence"/>
</dbReference>
<dbReference type="SMART" id="SM01120">
    <property type="entry name" value="Dak2"/>
    <property type="match status" value="1"/>
</dbReference>
<dbReference type="SUPFAM" id="SSF101473">
    <property type="entry name" value="DhaL-like"/>
    <property type="match status" value="1"/>
</dbReference>
<dbReference type="EMBL" id="SMAA01000008">
    <property type="protein sequence ID" value="TCS78959.1"/>
    <property type="molecule type" value="Genomic_DNA"/>
</dbReference>
<dbReference type="Gene3D" id="1.25.40.340">
    <property type="match status" value="1"/>
</dbReference>
<gene>
    <name evidence="10" type="ORF">EDC37_10818</name>
</gene>
<dbReference type="PANTHER" id="PTHR28629">
    <property type="entry name" value="TRIOKINASE/FMN CYCLASE"/>
    <property type="match status" value="1"/>
</dbReference>
<keyword evidence="4" id="KW-0808">Transferase</keyword>
<sequence length="208" mass="21388">MTVKDAIKEVGQAVIKDKVFLTDLDQAIGDGDHGINMARGFESVLPKIAALADDNDVAAALKAVGMGLISSVGGAAGPLYGTAFLRAAGACKGKTAIDAATAKAMLDAAIKGIQDRGKAQQGEKTMLDALIPASDAFADGIKAGKNAVECLGDAVQAAEKGVEYTKKISATKGRASYLGERSIGHQDPGATSSTIMLTALYKYLKQER</sequence>
<evidence type="ECO:0000256" key="3">
    <source>
        <dbReference type="ARBA" id="ARBA00012095"/>
    </source>
</evidence>
<dbReference type="GO" id="GO:0005829">
    <property type="term" value="C:cytosol"/>
    <property type="evidence" value="ECO:0007669"/>
    <property type="project" value="TreeGrafter"/>
</dbReference>
<comment type="function">
    <text evidence="8">ADP-binding subunit of the dihydroxyacetone kinase, which is responsible for the phosphoenolpyruvate (PEP)-dependent phosphorylation of dihydroxyacetone. DhaL-ADP is converted to DhaL-ATP via a phosphoryl group transfer from DhaM and transmits it to dihydroxyacetone binds to DhaK.</text>
</comment>
<evidence type="ECO:0000256" key="8">
    <source>
        <dbReference type="ARBA" id="ARBA00055771"/>
    </source>
</evidence>
<evidence type="ECO:0000259" key="9">
    <source>
        <dbReference type="PROSITE" id="PS51480"/>
    </source>
</evidence>
<keyword evidence="11" id="KW-1185">Reference proteome</keyword>
<feature type="domain" description="DhaL" evidence="9">
    <location>
        <begin position="1"/>
        <end position="202"/>
    </location>
</feature>
<dbReference type="Pfam" id="PF02734">
    <property type="entry name" value="Dak2"/>
    <property type="match status" value="1"/>
</dbReference>
<name>A0A4R3K7X1_9FIRM</name>
<evidence type="ECO:0000313" key="11">
    <source>
        <dbReference type="Proteomes" id="UP000295188"/>
    </source>
</evidence>
<evidence type="ECO:0000256" key="5">
    <source>
        <dbReference type="ARBA" id="ARBA00022777"/>
    </source>
</evidence>
<dbReference type="GO" id="GO:0047324">
    <property type="term" value="F:phosphoenolpyruvate-glycerone phosphotransferase activity"/>
    <property type="evidence" value="ECO:0007669"/>
    <property type="project" value="UniProtKB-EC"/>
</dbReference>
<dbReference type="PROSITE" id="PS51480">
    <property type="entry name" value="DHAL"/>
    <property type="match status" value="1"/>
</dbReference>
<evidence type="ECO:0000256" key="4">
    <source>
        <dbReference type="ARBA" id="ARBA00022679"/>
    </source>
</evidence>
<evidence type="ECO:0000313" key="10">
    <source>
        <dbReference type="EMBL" id="TCS78959.1"/>
    </source>
</evidence>
<comment type="catalytic activity">
    <reaction evidence="1">
        <text>dihydroxyacetone + phosphoenolpyruvate = dihydroxyacetone phosphate + pyruvate</text>
        <dbReference type="Rhea" id="RHEA:18381"/>
        <dbReference type="ChEBI" id="CHEBI:15361"/>
        <dbReference type="ChEBI" id="CHEBI:16016"/>
        <dbReference type="ChEBI" id="CHEBI:57642"/>
        <dbReference type="ChEBI" id="CHEBI:58702"/>
        <dbReference type="EC" id="2.7.1.121"/>
    </reaction>
</comment>
<keyword evidence="5 10" id="KW-0418">Kinase</keyword>
<evidence type="ECO:0000256" key="7">
    <source>
        <dbReference type="ARBA" id="ARBA00046577"/>
    </source>
</evidence>
<evidence type="ECO:0000256" key="6">
    <source>
        <dbReference type="ARBA" id="ARBA00022798"/>
    </source>
</evidence>